<evidence type="ECO:0000256" key="4">
    <source>
        <dbReference type="ARBA" id="ARBA00022989"/>
    </source>
</evidence>
<dbReference type="EMBL" id="JABXJJ020000012">
    <property type="protein sequence ID" value="MDI5969894.1"/>
    <property type="molecule type" value="Genomic_DNA"/>
</dbReference>
<feature type="domain" description="Type II secretion system protein GspF" evidence="7">
    <location>
        <begin position="161"/>
        <end position="288"/>
    </location>
</feature>
<organism evidence="8">
    <name type="scientific">Streptantibioticus silvisoli</name>
    <dbReference type="NCBI Taxonomy" id="2705255"/>
    <lineage>
        <taxon>Bacteria</taxon>
        <taxon>Bacillati</taxon>
        <taxon>Actinomycetota</taxon>
        <taxon>Actinomycetes</taxon>
        <taxon>Kitasatosporales</taxon>
        <taxon>Streptomycetaceae</taxon>
        <taxon>Streptantibioticus</taxon>
    </lineage>
</organism>
<keyword evidence="5 6" id="KW-0472">Membrane</keyword>
<keyword evidence="4 6" id="KW-1133">Transmembrane helix</keyword>
<dbReference type="Pfam" id="PF00482">
    <property type="entry name" value="T2SSF"/>
    <property type="match status" value="1"/>
</dbReference>
<feature type="transmembrane region" description="Helical" evidence="6">
    <location>
        <begin position="120"/>
        <end position="140"/>
    </location>
</feature>
<dbReference type="InterPro" id="IPR018076">
    <property type="entry name" value="T2SS_GspF_dom"/>
</dbReference>
<evidence type="ECO:0000256" key="1">
    <source>
        <dbReference type="ARBA" id="ARBA00004651"/>
    </source>
</evidence>
<evidence type="ECO:0000256" key="2">
    <source>
        <dbReference type="ARBA" id="ARBA00022475"/>
    </source>
</evidence>
<evidence type="ECO:0000259" key="7">
    <source>
        <dbReference type="Pfam" id="PF00482"/>
    </source>
</evidence>
<reference evidence="8" key="1">
    <citation type="submission" date="2023-05" db="EMBL/GenBank/DDBJ databases">
        <title>Streptantibioticus silvisoli sp. nov., acidotolerant actinomycetes 1 from pine litter.</title>
        <authorList>
            <person name="Swiecimska M."/>
            <person name="Golinska P."/>
            <person name="Sangal V."/>
            <person name="Wachnowicz B."/>
            <person name="Goodfellow M."/>
        </authorList>
    </citation>
    <scope>NUCLEOTIDE SEQUENCE</scope>
    <source>
        <strain evidence="8">SL13</strain>
    </source>
</reference>
<accession>A0AA90GY15</accession>
<feature type="transmembrane region" description="Helical" evidence="6">
    <location>
        <begin position="270"/>
        <end position="290"/>
    </location>
</feature>
<dbReference type="RefSeq" id="WP_271313056.1">
    <property type="nucleotide sequence ID" value="NZ_JABXJJ020000012.1"/>
</dbReference>
<protein>
    <submittedName>
        <fullName evidence="8">Type II secretion system F family protein</fullName>
    </submittedName>
</protein>
<evidence type="ECO:0000256" key="3">
    <source>
        <dbReference type="ARBA" id="ARBA00022692"/>
    </source>
</evidence>
<dbReference type="GO" id="GO:0005886">
    <property type="term" value="C:plasma membrane"/>
    <property type="evidence" value="ECO:0007669"/>
    <property type="project" value="UniProtKB-SubCell"/>
</dbReference>
<evidence type="ECO:0000256" key="6">
    <source>
        <dbReference type="SAM" id="Phobius"/>
    </source>
</evidence>
<evidence type="ECO:0000313" key="8">
    <source>
        <dbReference type="EMBL" id="MDI5969894.1"/>
    </source>
</evidence>
<evidence type="ECO:0000256" key="5">
    <source>
        <dbReference type="ARBA" id="ARBA00023136"/>
    </source>
</evidence>
<keyword evidence="3 6" id="KW-0812">Transmembrane</keyword>
<sequence>MITLALLAACAGLGMWALVIWLFPPRRRLSDLITRLESTPAPPPLLTADRGGWAVRVGSPFNGWLRALGLPNDRTRQDLAITERSVDAFLAEKAALALFGLLLPGAVAGILTLADRPLPWALPLAVSIGVAVTGFVLPDLMVRTEAERRRAAFRHALGAYLNLIHVLLAGGAGVDGALAYATEIGQGWSVQQLRRALTTARLTRTSPWTTLKQLGEELDVGELAELAAALSLAGSEGARVRSSLAAKAAAMRSRSSSEAEGKANSATERMALPGMLMAFGFIIFVFYPALTQITASL</sequence>
<dbReference type="PANTHER" id="PTHR35007">
    <property type="entry name" value="INTEGRAL MEMBRANE PROTEIN-RELATED"/>
    <property type="match status" value="1"/>
</dbReference>
<proteinExistence type="predicted"/>
<feature type="transmembrane region" description="Helical" evidence="6">
    <location>
        <begin position="94"/>
        <end position="114"/>
    </location>
</feature>
<comment type="subcellular location">
    <subcellularLocation>
        <location evidence="1">Cell membrane</location>
        <topology evidence="1">Multi-pass membrane protein</topology>
    </subcellularLocation>
</comment>
<dbReference type="AlphaFoldDB" id="A0AA90GY15"/>
<name>A0AA90GY15_9ACTN</name>
<feature type="transmembrane region" description="Helical" evidence="6">
    <location>
        <begin position="6"/>
        <end position="23"/>
    </location>
</feature>
<dbReference type="PANTHER" id="PTHR35007:SF1">
    <property type="entry name" value="PILUS ASSEMBLY PROTEIN"/>
    <property type="match status" value="1"/>
</dbReference>
<gene>
    <name evidence="8" type="ORF">POF50_011195</name>
</gene>
<keyword evidence="2" id="KW-1003">Cell membrane</keyword>
<comment type="caution">
    <text evidence="8">The sequence shown here is derived from an EMBL/GenBank/DDBJ whole genome shotgun (WGS) entry which is preliminary data.</text>
</comment>